<dbReference type="Proteomes" id="UP001619911">
    <property type="component" value="Unassembled WGS sequence"/>
</dbReference>
<proteinExistence type="predicted"/>
<evidence type="ECO:0000256" key="2">
    <source>
        <dbReference type="SAM" id="SignalP"/>
    </source>
</evidence>
<dbReference type="PROSITE" id="PS51257">
    <property type="entry name" value="PROKAR_LIPOPROTEIN"/>
    <property type="match status" value="1"/>
</dbReference>
<feature type="chain" id="PRO_5046441865" evidence="2">
    <location>
        <begin position="19"/>
        <end position="208"/>
    </location>
</feature>
<reference evidence="3 4" key="1">
    <citation type="submission" date="2023-07" db="EMBL/GenBank/DDBJ databases">
        <title>Bacillus lucianemedeirus sp. nov, a new species isolated from an immunobiological production facility.</title>
        <authorList>
            <person name="Costa L.V."/>
            <person name="Miranda R.V.S.L."/>
            <person name="Brandao M.L.L."/>
            <person name="Reis C.M.F."/>
            <person name="Frazao A.M."/>
            <person name="Cruz F.V."/>
            <person name="Baio P.V.P."/>
            <person name="Veras J.F.C."/>
            <person name="Ramos J.N."/>
            <person name="Vieira V."/>
        </authorList>
    </citation>
    <scope>NUCLEOTIDE SEQUENCE [LARGE SCALE GENOMIC DNA]</scope>
    <source>
        <strain evidence="3 4">B190/17</strain>
    </source>
</reference>
<name>A0ABW8I4T5_9BACI</name>
<accession>A0ABW8I4T5</accession>
<dbReference type="EMBL" id="JAUIYO010000001">
    <property type="protein sequence ID" value="MFK2824506.1"/>
    <property type="molecule type" value="Genomic_DNA"/>
</dbReference>
<organism evidence="3 4">
    <name type="scientific">Bacillus lumedeiriae</name>
    <dbReference type="NCBI Taxonomy" id="3058829"/>
    <lineage>
        <taxon>Bacteria</taxon>
        <taxon>Bacillati</taxon>
        <taxon>Bacillota</taxon>
        <taxon>Bacilli</taxon>
        <taxon>Bacillales</taxon>
        <taxon>Bacillaceae</taxon>
        <taxon>Bacillus</taxon>
    </lineage>
</organism>
<comment type="caution">
    <text evidence="3">The sequence shown here is derived from an EMBL/GenBank/DDBJ whole genome shotgun (WGS) entry which is preliminary data.</text>
</comment>
<feature type="region of interest" description="Disordered" evidence="1">
    <location>
        <begin position="80"/>
        <end position="102"/>
    </location>
</feature>
<dbReference type="InterPro" id="IPR019076">
    <property type="entry name" value="Spore_lipoprot_YhcN/YlaJ-like"/>
</dbReference>
<evidence type="ECO:0000313" key="3">
    <source>
        <dbReference type="EMBL" id="MFK2824506.1"/>
    </source>
</evidence>
<feature type="signal peptide" evidence="2">
    <location>
        <begin position="1"/>
        <end position="18"/>
    </location>
</feature>
<dbReference type="Pfam" id="PF09580">
    <property type="entry name" value="Spore_YhcN_YlaJ"/>
    <property type="match status" value="1"/>
</dbReference>
<sequence length="208" mass="23262">MQKTLKVFAVFSLTASLAACGTAKESGYGGTMNQPEQQGYYSDTGYEKKQDRYLRVGESDHPPNPTKPLAKEDRNFFERDNEHPHSRDVNYHGNRGLPDHRTKSSYYTNYNGRLAEQLAAKAGTVEGVHAVQTFINEKEIIIALQLTENSNAQTVKKQVKQTVADDTKGAKVKVTTNSGTFNYIRNLDNGLRDGGPIDLKDTRFSRDK</sequence>
<keyword evidence="2" id="KW-0732">Signal</keyword>
<protein>
    <submittedName>
        <fullName evidence="3">YhcN/YlaJ family sporulation lipoprotein</fullName>
    </submittedName>
</protein>
<dbReference type="RefSeq" id="WP_404314088.1">
    <property type="nucleotide sequence ID" value="NZ_JAUIYO010000001.1"/>
</dbReference>
<keyword evidence="3" id="KW-0449">Lipoprotein</keyword>
<evidence type="ECO:0000256" key="1">
    <source>
        <dbReference type="SAM" id="MobiDB-lite"/>
    </source>
</evidence>
<evidence type="ECO:0000313" key="4">
    <source>
        <dbReference type="Proteomes" id="UP001619911"/>
    </source>
</evidence>
<gene>
    <name evidence="3" type="ORF">QYG89_02185</name>
</gene>
<feature type="compositionally biased region" description="Basic and acidic residues" evidence="1">
    <location>
        <begin position="80"/>
        <end position="90"/>
    </location>
</feature>
<keyword evidence="4" id="KW-1185">Reference proteome</keyword>